<dbReference type="STRING" id="135651.G0MIQ4"/>
<evidence type="ECO:0000259" key="2">
    <source>
        <dbReference type="SMART" id="SM00605"/>
    </source>
</evidence>
<dbReference type="AlphaFoldDB" id="G0MIQ4"/>
<feature type="chain" id="PRO_5003403133" description="PAN-3 domain-containing protein" evidence="1">
    <location>
        <begin position="20"/>
        <end position="666"/>
    </location>
</feature>
<dbReference type="PANTHER" id="PTHR47629">
    <property type="entry name" value="C-TYPE LECTIN-RELATED"/>
    <property type="match status" value="1"/>
</dbReference>
<protein>
    <recommendedName>
        <fullName evidence="2">PAN-3 domain-containing protein</fullName>
    </recommendedName>
</protein>
<keyword evidence="1" id="KW-0732">Signal</keyword>
<name>G0MIQ4_CAEBE</name>
<evidence type="ECO:0000313" key="3">
    <source>
        <dbReference type="EMBL" id="EGT31367.1"/>
    </source>
</evidence>
<evidence type="ECO:0000313" key="4">
    <source>
        <dbReference type="Proteomes" id="UP000008068"/>
    </source>
</evidence>
<dbReference type="SMART" id="SM00605">
    <property type="entry name" value="CW"/>
    <property type="match status" value="3"/>
</dbReference>
<dbReference type="InterPro" id="IPR006583">
    <property type="entry name" value="PAN-3_domain"/>
</dbReference>
<evidence type="ECO:0000256" key="1">
    <source>
        <dbReference type="SAM" id="SignalP"/>
    </source>
</evidence>
<organism evidence="4">
    <name type="scientific">Caenorhabditis brenneri</name>
    <name type="common">Nematode worm</name>
    <dbReference type="NCBI Taxonomy" id="135651"/>
    <lineage>
        <taxon>Eukaryota</taxon>
        <taxon>Metazoa</taxon>
        <taxon>Ecdysozoa</taxon>
        <taxon>Nematoda</taxon>
        <taxon>Chromadorea</taxon>
        <taxon>Rhabditida</taxon>
        <taxon>Rhabditina</taxon>
        <taxon>Rhabditomorpha</taxon>
        <taxon>Rhabditoidea</taxon>
        <taxon>Rhabditidae</taxon>
        <taxon>Peloderinae</taxon>
        <taxon>Caenorhabditis</taxon>
    </lineage>
</organism>
<dbReference type="Pfam" id="PF08277">
    <property type="entry name" value="PAN_3"/>
    <property type="match status" value="3"/>
</dbReference>
<dbReference type="Proteomes" id="UP000008068">
    <property type="component" value="Unassembled WGS sequence"/>
</dbReference>
<dbReference type="EMBL" id="GL379796">
    <property type="protein sequence ID" value="EGT31367.1"/>
    <property type="molecule type" value="Genomic_DNA"/>
</dbReference>
<feature type="signal peptide" evidence="1">
    <location>
        <begin position="1"/>
        <end position="19"/>
    </location>
</feature>
<dbReference type="InParanoid" id="G0MIQ4"/>
<dbReference type="eggNOG" id="ENOG502TH1B">
    <property type="taxonomic scope" value="Eukaryota"/>
</dbReference>
<keyword evidence="4" id="KW-1185">Reference proteome</keyword>
<proteinExistence type="predicted"/>
<reference evidence="4" key="1">
    <citation type="submission" date="2011-07" db="EMBL/GenBank/DDBJ databases">
        <authorList>
            <consortium name="Caenorhabditis brenneri Sequencing and Analysis Consortium"/>
            <person name="Wilson R.K."/>
        </authorList>
    </citation>
    <scope>NUCLEOTIDE SEQUENCE [LARGE SCALE GENOMIC DNA]</scope>
    <source>
        <strain evidence="4">PB2801</strain>
    </source>
</reference>
<feature type="domain" description="PAN-3" evidence="2">
    <location>
        <begin position="138"/>
        <end position="267"/>
    </location>
</feature>
<dbReference type="PANTHER" id="PTHR47629:SF3">
    <property type="entry name" value="PAN-3 DOMAIN-CONTAINING PROTEIN"/>
    <property type="match status" value="1"/>
</dbReference>
<accession>G0MIQ4</accession>
<feature type="domain" description="PAN-3" evidence="2">
    <location>
        <begin position="297"/>
        <end position="405"/>
    </location>
</feature>
<sequence>MRIFFLIFLFLTPIFSLDAETNSPTYKFAVVTGEPNSLEACDTLEDKTFDECLDKCEETPPCVMVYQANTTGPCYMFQWNSVTGVRNNESGGVGTVGFKPIQPNDTMNFLWRVDTAEEGWVITYLQKRSSENLICGNFTFNRPYPDSCSPECSTTMVQLSAQPDPSDTSTDPPGQEAPPFTSWTDCLYWCYNQPECFVTYFNENSCKWWKNGEITVLKKREVTEGHHMAVKIPLSQNTCKFTTDQLLKGSYPDQDPTWSVDTTSDGWSINQVKPQNLICGNFTANRPYKDSCNPECMITMIQLKVVPGPLTVATNNHTATTWPDCLKYCHQNPDCFVSYFRPDAPTYKCTWWSINNLVFMNRTNVPPGHHMAIKVPLSNRSCKLTTKELLQDQYYLCHNRIKQSFGRSFFKIRTTEKYYKLNTYLDEKMQYMMPMSGCEMNTVTSSINGNNLMCTRNQQAPGLTQPEAKALCKEMDGDLVPERFYGVFESCKASNGNRWNDAVFPWTMPQPFGGNWGFKNAQDKKGLKVWIGLERDPVTKNWVYTREDWIILDHSVINTCYENGNSVYVILTQNIRRMTWNTGEPKDLPDHNCAYVRYTYGQDYFPWYYLFSAPCNSTDIDGFNCGTDPQPKRGIPAFQKILDEYGVQEKTYGIYGYWEDNKYNYG</sequence>
<dbReference type="OrthoDB" id="5798455at2759"/>
<feature type="domain" description="PAN-3" evidence="2">
    <location>
        <begin position="4"/>
        <end position="129"/>
    </location>
</feature>
<gene>
    <name evidence="3" type="ORF">CAEBREN_02261</name>
</gene>
<dbReference type="HOGENOM" id="CLU_024349_0_0_1"/>